<evidence type="ECO:0000256" key="7">
    <source>
        <dbReference type="PROSITE-ProRule" id="PRU01360"/>
    </source>
</evidence>
<evidence type="ECO:0000256" key="5">
    <source>
        <dbReference type="ARBA" id="ARBA00023136"/>
    </source>
</evidence>
<keyword evidence="4 7" id="KW-0812">Transmembrane</keyword>
<organism evidence="10 11">
    <name type="scientific">Xylanibacter muris</name>
    <dbReference type="NCBI Taxonomy" id="2736290"/>
    <lineage>
        <taxon>Bacteria</taxon>
        <taxon>Pseudomonadati</taxon>
        <taxon>Bacteroidota</taxon>
        <taxon>Bacteroidia</taxon>
        <taxon>Bacteroidales</taxon>
        <taxon>Prevotellaceae</taxon>
        <taxon>Xylanibacter</taxon>
    </lineage>
</organism>
<keyword evidence="5 7" id="KW-0472">Membrane</keyword>
<feature type="signal peptide" evidence="8">
    <location>
        <begin position="1"/>
        <end position="18"/>
    </location>
</feature>
<keyword evidence="6 7" id="KW-0998">Cell outer membrane</keyword>
<keyword evidence="3 7" id="KW-1134">Transmembrane beta strand</keyword>
<dbReference type="NCBIfam" id="TIGR04056">
    <property type="entry name" value="OMP_RagA_SusC"/>
    <property type="match status" value="1"/>
</dbReference>
<reference evidence="10 11" key="1">
    <citation type="submission" date="2020-05" db="EMBL/GenBank/DDBJ databases">
        <title>Distinct polysaccharide utilization as determinants for interspecies competition between intestinal Prevotella spp.</title>
        <authorList>
            <person name="Galvez E.J.C."/>
            <person name="Iljazovic A."/>
            <person name="Strowig T."/>
        </authorList>
    </citation>
    <scope>NUCLEOTIDE SEQUENCE [LARGE SCALE GENOMIC DNA]</scope>
    <source>
        <strain evidence="10 11">PMUR</strain>
    </source>
</reference>
<evidence type="ECO:0000256" key="4">
    <source>
        <dbReference type="ARBA" id="ARBA00022692"/>
    </source>
</evidence>
<evidence type="ECO:0000313" key="10">
    <source>
        <dbReference type="EMBL" id="NPD92979.1"/>
    </source>
</evidence>
<dbReference type="SUPFAM" id="SSF56935">
    <property type="entry name" value="Porins"/>
    <property type="match status" value="1"/>
</dbReference>
<name>A0ABX2APS1_9BACT</name>
<comment type="subcellular location">
    <subcellularLocation>
        <location evidence="1 7">Cell outer membrane</location>
        <topology evidence="1 7">Multi-pass membrane protein</topology>
    </subcellularLocation>
</comment>
<dbReference type="SUPFAM" id="SSF49464">
    <property type="entry name" value="Carboxypeptidase regulatory domain-like"/>
    <property type="match status" value="1"/>
</dbReference>
<feature type="chain" id="PRO_5046836384" evidence="8">
    <location>
        <begin position="19"/>
        <end position="1051"/>
    </location>
</feature>
<dbReference type="InterPro" id="IPR023996">
    <property type="entry name" value="TonB-dep_OMP_SusC/RagA"/>
</dbReference>
<evidence type="ECO:0000256" key="8">
    <source>
        <dbReference type="SAM" id="SignalP"/>
    </source>
</evidence>
<keyword evidence="2 7" id="KW-0813">Transport</keyword>
<sequence length="1051" mass="116077">MKKYVMSAMLFASIAATAQENMKTVSGCVTDAASGKPIAGVIVEAYGDARYTAMTDEKGHYEFKVPVYTSSVGMKVDGYNYQQTAISDGKADGRLYVSTFTAGYSPETKAAVTVTASGFDNTSEVSIDPLIQQRLGAHVRSVSRGGNVGLGNIMTIAGLNSLQINAYPLIVIDDVIMDMQYDKAMLHDGYFNNILSNINVNDIESVNVVKNGTALYGAKGANGVIVIKTKRSKSMATKIDVTVNGSYELTPRLPNMLDAEGYRLYATQLLSKMTSHVGSYDFLNSDPNYYYYKKYHNQTDWADLVYDNAFSQNYGINVQGGDNVATYNLSVGYSIGNSTLENNDYKRFNMRLNSDIEVFKNFNVRFDAFYSDVDRNLRDDGAIVNPLDNIVTAPGFLGLAKAPFLSPYAYDKKGNLSHYLSEADDYIGGDNSLANPLSILKHGEGKNRNTFGNRLIMFSVMPKFRINNHLSLMEHFTLSLVNTNENYYLPMQGVPTFSKDEYDENAALHNIAQSLASRQTGIQSDTRVNWNNRYGAHTVSVSGGMRFLSSEYKLTKQSGFDTGNDKTPQMSNSLRFQRTGGVDNSVREITWYGLADYSFAGKYYLSAGLSAQTSSRFGEDAGNLRLFDVPWGLFPSVEASWVMTNEKWMAGLSGINYLKLNVGFDVTGNDDIDYTASKTYFVANTMLGTSSAPSADGISIGNIGNTELQWETTRRFTAGFDGSFIDNRLNVRFNVFKSWTSNLLTLHSLAWTSGLTKNWSNDGKLENSGFDVSVNVKALNLKDFKWEIGASVGHYKNEITSLPDNNKPFETDIYGATVLTKVGEPVGVFYGWKTNGVYATTADADADGKYIVKGNGNREYFKGGDMCFVDRDNNGVIDDNDRFVIGDPNPDAYGNIFTTFTWKNLTLNAVFNYSLGNDIFNYQRSLLEGGSYFLNQTTATANRWTTEGQVTDIPRVRYKDPLGNSRFSDRWIEDGSYLKLASVTLSYYLPVQSEYLQGITIWGNASNLFTITRYLGGDPDCGMTGGVLTHGIDRGLLSAGRTFSLGVNINL</sequence>
<dbReference type="Gene3D" id="2.40.170.20">
    <property type="entry name" value="TonB-dependent receptor, beta-barrel domain"/>
    <property type="match status" value="1"/>
</dbReference>
<keyword evidence="8" id="KW-0732">Signal</keyword>
<dbReference type="Pfam" id="PF07715">
    <property type="entry name" value="Plug"/>
    <property type="match status" value="1"/>
</dbReference>
<dbReference type="InterPro" id="IPR037066">
    <property type="entry name" value="Plug_dom_sf"/>
</dbReference>
<feature type="domain" description="TonB-dependent receptor plug" evidence="9">
    <location>
        <begin position="108"/>
        <end position="224"/>
    </location>
</feature>
<dbReference type="PROSITE" id="PS52016">
    <property type="entry name" value="TONB_DEPENDENT_REC_3"/>
    <property type="match status" value="1"/>
</dbReference>
<evidence type="ECO:0000256" key="2">
    <source>
        <dbReference type="ARBA" id="ARBA00022448"/>
    </source>
</evidence>
<comment type="caution">
    <text evidence="10">The sequence shown here is derived from an EMBL/GenBank/DDBJ whole genome shotgun (WGS) entry which is preliminary data.</text>
</comment>
<evidence type="ECO:0000259" key="9">
    <source>
        <dbReference type="Pfam" id="PF07715"/>
    </source>
</evidence>
<dbReference type="InterPro" id="IPR008969">
    <property type="entry name" value="CarboxyPept-like_regulatory"/>
</dbReference>
<dbReference type="InterPro" id="IPR012910">
    <property type="entry name" value="Plug_dom"/>
</dbReference>
<dbReference type="EMBL" id="JABKKF010000013">
    <property type="protein sequence ID" value="NPD92979.1"/>
    <property type="molecule type" value="Genomic_DNA"/>
</dbReference>
<protein>
    <submittedName>
        <fullName evidence="10">SusC/RagA family TonB-linked outer membrane protein</fullName>
    </submittedName>
</protein>
<dbReference type="RefSeq" id="WP_172276747.1">
    <property type="nucleotide sequence ID" value="NZ_CASGMU010000017.1"/>
</dbReference>
<dbReference type="InterPro" id="IPR036942">
    <property type="entry name" value="Beta-barrel_TonB_sf"/>
</dbReference>
<gene>
    <name evidence="10" type="ORF">HPS56_11635</name>
</gene>
<comment type="similarity">
    <text evidence="7">Belongs to the TonB-dependent receptor family.</text>
</comment>
<dbReference type="Proteomes" id="UP000714420">
    <property type="component" value="Unassembled WGS sequence"/>
</dbReference>
<keyword evidence="11" id="KW-1185">Reference proteome</keyword>
<evidence type="ECO:0000256" key="1">
    <source>
        <dbReference type="ARBA" id="ARBA00004571"/>
    </source>
</evidence>
<dbReference type="InterPro" id="IPR039426">
    <property type="entry name" value="TonB-dep_rcpt-like"/>
</dbReference>
<dbReference type="Gene3D" id="2.60.40.1120">
    <property type="entry name" value="Carboxypeptidase-like, regulatory domain"/>
    <property type="match status" value="1"/>
</dbReference>
<accession>A0ABX2APS1</accession>
<proteinExistence type="inferred from homology"/>
<evidence type="ECO:0000313" key="11">
    <source>
        <dbReference type="Proteomes" id="UP000714420"/>
    </source>
</evidence>
<evidence type="ECO:0000256" key="3">
    <source>
        <dbReference type="ARBA" id="ARBA00022452"/>
    </source>
</evidence>
<evidence type="ECO:0000256" key="6">
    <source>
        <dbReference type="ARBA" id="ARBA00023237"/>
    </source>
</evidence>
<dbReference type="Gene3D" id="2.170.130.10">
    <property type="entry name" value="TonB-dependent receptor, plug domain"/>
    <property type="match status" value="1"/>
</dbReference>